<feature type="transmembrane region" description="Helical" evidence="1">
    <location>
        <begin position="12"/>
        <end position="36"/>
    </location>
</feature>
<feature type="transmembrane region" description="Helical" evidence="1">
    <location>
        <begin position="219"/>
        <end position="235"/>
    </location>
</feature>
<protein>
    <submittedName>
        <fullName evidence="2">DUF5058 family protein</fullName>
    </submittedName>
</protein>
<dbReference type="Proteomes" id="UP000831880">
    <property type="component" value="Chromosome"/>
</dbReference>
<keyword evidence="1" id="KW-0472">Membrane</keyword>
<keyword evidence="1" id="KW-0812">Transmembrane</keyword>
<proteinExistence type="predicted"/>
<feature type="transmembrane region" description="Helical" evidence="1">
    <location>
        <begin position="57"/>
        <end position="78"/>
    </location>
</feature>
<keyword evidence="3" id="KW-1185">Reference proteome</keyword>
<gene>
    <name evidence="2" type="ORF">MUO14_06800</name>
</gene>
<dbReference type="EMBL" id="CP095074">
    <property type="protein sequence ID" value="UOQ94651.1"/>
    <property type="molecule type" value="Genomic_DNA"/>
</dbReference>
<evidence type="ECO:0000313" key="3">
    <source>
        <dbReference type="Proteomes" id="UP000831880"/>
    </source>
</evidence>
<keyword evidence="1" id="KW-1133">Transmembrane helix</keyword>
<reference evidence="2 3" key="1">
    <citation type="submission" date="2022-04" db="EMBL/GenBank/DDBJ databases">
        <title>Halobacillus sp. isolated from saltern.</title>
        <authorList>
            <person name="Won M."/>
            <person name="Lee C.-M."/>
            <person name="Woen H.-Y."/>
            <person name="Kwon S.-W."/>
        </authorList>
    </citation>
    <scope>NUCLEOTIDE SEQUENCE [LARGE SCALE GENOMIC DNA]</scope>
    <source>
        <strain evidence="2 3">SSTM10-2</strain>
    </source>
</reference>
<organism evidence="2 3">
    <name type="scientific">Halobacillus shinanisalinarum</name>
    <dbReference type="NCBI Taxonomy" id="2932258"/>
    <lineage>
        <taxon>Bacteria</taxon>
        <taxon>Bacillati</taxon>
        <taxon>Bacillota</taxon>
        <taxon>Bacilli</taxon>
        <taxon>Bacillales</taxon>
        <taxon>Bacillaceae</taxon>
        <taxon>Halobacillus</taxon>
    </lineage>
</organism>
<dbReference type="InterPro" id="IPR032479">
    <property type="entry name" value="DUF5058"/>
</dbReference>
<evidence type="ECO:0000256" key="1">
    <source>
        <dbReference type="SAM" id="Phobius"/>
    </source>
</evidence>
<feature type="transmembrane region" description="Helical" evidence="1">
    <location>
        <begin position="163"/>
        <end position="182"/>
    </location>
</feature>
<sequence>MEEVMRLANSGIVWIIATLVLAIVVFQAIKFIMLAAKTSKEIGMSTEEVHSALKTGAIAAIGPSFAIIIVAISLIPLLGDPLTLMRIGIIGSAPIESVGASLGADAYGTGLGSSDFNYQAFTTVAWTLCLGGVGWLVFTALATKSMSKVEKKVTNKSEKSKKTMMVVTTAAMVAAFGNLASAEMIKGFAYILVVITASITMIISTSLANKHQLNWLREWSLGFSIIAGLFVGYFAL</sequence>
<dbReference type="RefSeq" id="WP_244754494.1">
    <property type="nucleotide sequence ID" value="NZ_CP095074.1"/>
</dbReference>
<dbReference type="Pfam" id="PF16481">
    <property type="entry name" value="DUF5058"/>
    <property type="match status" value="1"/>
</dbReference>
<feature type="transmembrane region" description="Helical" evidence="1">
    <location>
        <begin position="120"/>
        <end position="142"/>
    </location>
</feature>
<evidence type="ECO:0000313" key="2">
    <source>
        <dbReference type="EMBL" id="UOQ94651.1"/>
    </source>
</evidence>
<accession>A0ABY4H2X4</accession>
<feature type="transmembrane region" description="Helical" evidence="1">
    <location>
        <begin position="188"/>
        <end position="207"/>
    </location>
</feature>
<name>A0ABY4H2X4_9BACI</name>